<comment type="caution">
    <text evidence="2">The sequence shown here is derived from an EMBL/GenBank/DDBJ whole genome shotgun (WGS) entry which is preliminary data.</text>
</comment>
<keyword evidence="3" id="KW-1185">Reference proteome</keyword>
<name>A0AAN8PT79_PATCE</name>
<dbReference type="EMBL" id="JAZGQO010000007">
    <property type="protein sequence ID" value="KAK6183328.1"/>
    <property type="molecule type" value="Genomic_DNA"/>
</dbReference>
<feature type="region of interest" description="Disordered" evidence="1">
    <location>
        <begin position="20"/>
        <end position="66"/>
    </location>
</feature>
<protein>
    <submittedName>
        <fullName evidence="2">Uncharacterized protein</fullName>
    </submittedName>
</protein>
<feature type="compositionally biased region" description="Acidic residues" evidence="1">
    <location>
        <begin position="21"/>
        <end position="41"/>
    </location>
</feature>
<reference evidence="2 3" key="1">
    <citation type="submission" date="2024-01" db="EMBL/GenBank/DDBJ databases">
        <title>The genome of the rayed Mediterranean limpet Patella caerulea (Linnaeus, 1758).</title>
        <authorList>
            <person name="Anh-Thu Weber A."/>
            <person name="Halstead-Nussloch G."/>
        </authorList>
    </citation>
    <scope>NUCLEOTIDE SEQUENCE [LARGE SCALE GENOMIC DNA]</scope>
    <source>
        <strain evidence="2">AATW-2023a</strain>
        <tissue evidence="2">Whole specimen</tissue>
    </source>
</reference>
<organism evidence="2 3">
    <name type="scientific">Patella caerulea</name>
    <name type="common">Rayed Mediterranean limpet</name>
    <dbReference type="NCBI Taxonomy" id="87958"/>
    <lineage>
        <taxon>Eukaryota</taxon>
        <taxon>Metazoa</taxon>
        <taxon>Spiralia</taxon>
        <taxon>Lophotrochozoa</taxon>
        <taxon>Mollusca</taxon>
        <taxon>Gastropoda</taxon>
        <taxon>Patellogastropoda</taxon>
        <taxon>Patelloidea</taxon>
        <taxon>Patellidae</taxon>
        <taxon>Patella</taxon>
    </lineage>
</organism>
<gene>
    <name evidence="2" type="ORF">SNE40_010830</name>
</gene>
<accession>A0AAN8PT79</accession>
<evidence type="ECO:0000313" key="3">
    <source>
        <dbReference type="Proteomes" id="UP001347796"/>
    </source>
</evidence>
<evidence type="ECO:0000256" key="1">
    <source>
        <dbReference type="SAM" id="MobiDB-lite"/>
    </source>
</evidence>
<dbReference type="Proteomes" id="UP001347796">
    <property type="component" value="Unassembled WGS sequence"/>
</dbReference>
<evidence type="ECO:0000313" key="2">
    <source>
        <dbReference type="EMBL" id="KAK6183328.1"/>
    </source>
</evidence>
<dbReference type="AlphaFoldDB" id="A0AAN8PT79"/>
<proteinExistence type="predicted"/>
<sequence length="191" mass="22184">MDSERRYDVSQATQILFNSDTESDFSIDDPLDEEQLSDDQDLTYIPSGEETNLNPGPSEIIPKPKPVNNATYRNNDQSQIIEDLETFLKKQPIDYIINQDELKKIKADYNIVSISKAKSFIEIAKRCWTTKEKNPSPDNVFRRPHGPRADFFTDFTSPGDVFTTYLDQDLIQHLCYQSNLYIYCHDQKSVW</sequence>